<evidence type="ECO:0000256" key="2">
    <source>
        <dbReference type="SAM" id="MobiDB-lite"/>
    </source>
</evidence>
<name>A0A4Z1HUL7_9HELO</name>
<sequence length="246" mass="27723">MSIVSPKAKPTACDTCRRLNAQCDLENYIDDCGRCTRLGIRCFITDDYNITIHKVPQRTLHKFDSAKFLYHMVKLRRELHDNQSNGEETCAIIEAVVSNFEGIPEEAINYQEVIGFFSFNFLSLISWIKSNPDHQVWNVARYDQKTRQSLTRLGAILKSLDYPRISIDVNWFAWQVTIIESEEQSPSDSLSDNHNQTHTGSSNPANEPEHMLSADIQAGESQAGESQVGESQAEGLQAEDLQAGVL</sequence>
<protein>
    <recommendedName>
        <fullName evidence="3">Zn(2)-C6 fungal-type domain-containing protein</fullName>
    </recommendedName>
</protein>
<dbReference type="GO" id="GO:0000981">
    <property type="term" value="F:DNA-binding transcription factor activity, RNA polymerase II-specific"/>
    <property type="evidence" value="ECO:0007669"/>
    <property type="project" value="InterPro"/>
</dbReference>
<proteinExistence type="predicted"/>
<dbReference type="PROSITE" id="PS50048">
    <property type="entry name" value="ZN2_CY6_FUNGAL_2"/>
    <property type="match status" value="1"/>
</dbReference>
<accession>A0A4Z1HUL7</accession>
<dbReference type="Pfam" id="PF00172">
    <property type="entry name" value="Zn_clus"/>
    <property type="match status" value="1"/>
</dbReference>
<dbReference type="CDD" id="cd00067">
    <property type="entry name" value="GAL4"/>
    <property type="match status" value="1"/>
</dbReference>
<dbReference type="InterPro" id="IPR001138">
    <property type="entry name" value="Zn2Cys6_DnaBD"/>
</dbReference>
<dbReference type="InterPro" id="IPR036864">
    <property type="entry name" value="Zn2-C6_fun-type_DNA-bd_sf"/>
</dbReference>
<gene>
    <name evidence="4" type="ORF">BCON_0135g00050</name>
</gene>
<keyword evidence="1" id="KW-0539">Nucleus</keyword>
<dbReference type="EMBL" id="PQXN01000135">
    <property type="protein sequence ID" value="TGO52756.1"/>
    <property type="molecule type" value="Genomic_DNA"/>
</dbReference>
<feature type="region of interest" description="Disordered" evidence="2">
    <location>
        <begin position="185"/>
        <end position="246"/>
    </location>
</feature>
<dbReference type="OrthoDB" id="3536777at2759"/>
<dbReference type="GO" id="GO:0008270">
    <property type="term" value="F:zinc ion binding"/>
    <property type="evidence" value="ECO:0007669"/>
    <property type="project" value="InterPro"/>
</dbReference>
<evidence type="ECO:0000313" key="5">
    <source>
        <dbReference type="Proteomes" id="UP000297527"/>
    </source>
</evidence>
<evidence type="ECO:0000313" key="4">
    <source>
        <dbReference type="EMBL" id="TGO52756.1"/>
    </source>
</evidence>
<dbReference type="Proteomes" id="UP000297527">
    <property type="component" value="Unassembled WGS sequence"/>
</dbReference>
<evidence type="ECO:0000256" key="1">
    <source>
        <dbReference type="ARBA" id="ARBA00023242"/>
    </source>
</evidence>
<dbReference type="SUPFAM" id="SSF57701">
    <property type="entry name" value="Zn2/Cys6 DNA-binding domain"/>
    <property type="match status" value="1"/>
</dbReference>
<feature type="compositionally biased region" description="Polar residues" evidence="2">
    <location>
        <begin position="186"/>
        <end position="205"/>
    </location>
</feature>
<feature type="compositionally biased region" description="Polar residues" evidence="2">
    <location>
        <begin position="219"/>
        <end position="230"/>
    </location>
</feature>
<feature type="domain" description="Zn(2)-C6 fungal-type" evidence="3">
    <location>
        <begin position="12"/>
        <end position="44"/>
    </location>
</feature>
<comment type="caution">
    <text evidence="4">The sequence shown here is derived from an EMBL/GenBank/DDBJ whole genome shotgun (WGS) entry which is preliminary data.</text>
</comment>
<dbReference type="Gene3D" id="4.10.240.10">
    <property type="entry name" value="Zn(2)-C6 fungal-type DNA-binding domain"/>
    <property type="match status" value="1"/>
</dbReference>
<organism evidence="4 5">
    <name type="scientific">Botryotinia convoluta</name>
    <dbReference type="NCBI Taxonomy" id="54673"/>
    <lineage>
        <taxon>Eukaryota</taxon>
        <taxon>Fungi</taxon>
        <taxon>Dikarya</taxon>
        <taxon>Ascomycota</taxon>
        <taxon>Pezizomycotina</taxon>
        <taxon>Leotiomycetes</taxon>
        <taxon>Helotiales</taxon>
        <taxon>Sclerotiniaceae</taxon>
        <taxon>Botryotinia</taxon>
    </lineage>
</organism>
<dbReference type="AlphaFoldDB" id="A0A4Z1HUL7"/>
<reference evidence="4 5" key="1">
    <citation type="submission" date="2017-12" db="EMBL/GenBank/DDBJ databases">
        <title>Comparative genomics of Botrytis spp.</title>
        <authorList>
            <person name="Valero-Jimenez C.A."/>
            <person name="Tapia P."/>
            <person name="Veloso J."/>
            <person name="Silva-Moreno E."/>
            <person name="Staats M."/>
            <person name="Valdes J.H."/>
            <person name="Van Kan J.A.L."/>
        </authorList>
    </citation>
    <scope>NUCLEOTIDE SEQUENCE [LARGE SCALE GENOMIC DNA]</scope>
    <source>
        <strain evidence="4 5">MUCL11595</strain>
    </source>
</reference>
<evidence type="ECO:0000259" key="3">
    <source>
        <dbReference type="PROSITE" id="PS50048"/>
    </source>
</evidence>
<keyword evidence="5" id="KW-1185">Reference proteome</keyword>